<dbReference type="AlphaFoldDB" id="E8KET2"/>
<dbReference type="HOGENOM" id="CLU_1516144_0_0_6"/>
<feature type="chain" id="PRO_5003226218" description="Extracellular endo-alpha-(1-&gt;5)-L-arabinanase C-terminal domain-containing protein" evidence="1">
    <location>
        <begin position="25"/>
        <end position="176"/>
    </location>
</feature>
<keyword evidence="3" id="KW-1185">Reference proteome</keyword>
<evidence type="ECO:0000313" key="3">
    <source>
        <dbReference type="Proteomes" id="UP000005467"/>
    </source>
</evidence>
<reference evidence="2 3" key="1">
    <citation type="submission" date="2011-01" db="EMBL/GenBank/DDBJ databases">
        <authorList>
            <person name="Muzny D."/>
            <person name="Qin X."/>
            <person name="Deng J."/>
            <person name="Jiang H."/>
            <person name="Liu Y."/>
            <person name="Qu J."/>
            <person name="Song X.-Z."/>
            <person name="Zhang L."/>
            <person name="Thornton R."/>
            <person name="Coyle M."/>
            <person name="Francisco L."/>
            <person name="Jackson L."/>
            <person name="Javaid M."/>
            <person name="Korchina V."/>
            <person name="Kovar C."/>
            <person name="Mata R."/>
            <person name="Mathew T."/>
            <person name="Ngo R."/>
            <person name="Nguyen L."/>
            <person name="Nguyen N."/>
            <person name="Okwuonu G."/>
            <person name="Ongeri F."/>
            <person name="Pham C."/>
            <person name="Simmons D."/>
            <person name="Wilczek-Boney K."/>
            <person name="Hale W."/>
            <person name="Jakkamsetti A."/>
            <person name="Pham P."/>
            <person name="Ruth R."/>
            <person name="San Lucas F."/>
            <person name="Warren J."/>
            <person name="Zhang J."/>
            <person name="Zhao Z."/>
            <person name="Zhou C."/>
            <person name="Zhu D."/>
            <person name="Lee S."/>
            <person name="Bess C."/>
            <person name="Blankenburg K."/>
            <person name="Forbes L."/>
            <person name="Fu Q."/>
            <person name="Gubbala S."/>
            <person name="Hirani K."/>
            <person name="Jayaseelan J.C."/>
            <person name="Lara F."/>
            <person name="Munidasa M."/>
            <person name="Palculict T."/>
            <person name="Patil S."/>
            <person name="Pu L.-L."/>
            <person name="Saada N."/>
            <person name="Tang L."/>
            <person name="Weissenberger G."/>
            <person name="Zhu Y."/>
            <person name="Hemphill L."/>
            <person name="Shang Y."/>
            <person name="Youmans B."/>
            <person name="Ayvaz T."/>
            <person name="Ross M."/>
            <person name="Santibanez J."/>
            <person name="Aqrawi P."/>
            <person name="Gross S."/>
            <person name="Joshi V."/>
            <person name="Fowler G."/>
            <person name="Nazareth L."/>
            <person name="Reid J."/>
            <person name="Worley K."/>
            <person name="Petrosino J."/>
            <person name="Highlander S."/>
            <person name="Gibbs R."/>
        </authorList>
    </citation>
    <scope>NUCLEOTIDE SEQUENCE [LARGE SCALE GENOMIC DNA]</scope>
    <source>
        <strain evidence="2 3">ATCC 25976</strain>
    </source>
</reference>
<dbReference type="PROSITE" id="PS51257">
    <property type="entry name" value="PROKAR_LIPOPROTEIN"/>
    <property type="match status" value="1"/>
</dbReference>
<name>E8KET2_9PAST</name>
<evidence type="ECO:0000313" key="2">
    <source>
        <dbReference type="EMBL" id="EFX92590.1"/>
    </source>
</evidence>
<evidence type="ECO:0008006" key="4">
    <source>
        <dbReference type="Google" id="ProtNLM"/>
    </source>
</evidence>
<protein>
    <recommendedName>
        <fullName evidence="4">Extracellular endo-alpha-(1-&gt;5)-L-arabinanase C-terminal domain-containing protein</fullName>
    </recommendedName>
</protein>
<dbReference type="EMBL" id="AEVG01000026">
    <property type="protein sequence ID" value="EFX92590.1"/>
    <property type="molecule type" value="Genomic_DNA"/>
</dbReference>
<comment type="caution">
    <text evidence="2">The sequence shown here is derived from an EMBL/GenBank/DDBJ whole genome shotgun (WGS) entry which is preliminary data.</text>
</comment>
<gene>
    <name evidence="2" type="ORF">HMPREF0027_0349</name>
</gene>
<feature type="signal peptide" evidence="1">
    <location>
        <begin position="1"/>
        <end position="24"/>
    </location>
</feature>
<accession>E8KET2</accession>
<proteinExistence type="predicted"/>
<organism evidence="2 3">
    <name type="scientific">Actinobacillus ureae ATCC 25976</name>
    <dbReference type="NCBI Taxonomy" id="887324"/>
    <lineage>
        <taxon>Bacteria</taxon>
        <taxon>Pseudomonadati</taxon>
        <taxon>Pseudomonadota</taxon>
        <taxon>Gammaproteobacteria</taxon>
        <taxon>Pasteurellales</taxon>
        <taxon>Pasteurellaceae</taxon>
        <taxon>Actinobacillus</taxon>
    </lineage>
</organism>
<sequence length="176" mass="19494">MNKIFLATAVALLSACTTYTTSNAPSASREATTQSFIGEWECRMDDGSIATSNKVKLSQDGKATYLGKMVLPNDNPIFSYDINRNGTWSYANHTLTYKFTQGSVTRAHTDEIQQALKMDLELNSSEKQYYNALSKQMTKKSNPINLAVSNFAQNSFTIQQKVGNTARTGHCVRPTN</sequence>
<evidence type="ECO:0000256" key="1">
    <source>
        <dbReference type="SAM" id="SignalP"/>
    </source>
</evidence>
<dbReference type="RefSeq" id="WP_005621591.1">
    <property type="nucleotide sequence ID" value="NZ_GL831080.1"/>
</dbReference>
<keyword evidence="1" id="KW-0732">Signal</keyword>
<dbReference type="Proteomes" id="UP000005467">
    <property type="component" value="Unassembled WGS sequence"/>
</dbReference>